<dbReference type="AlphaFoldDB" id="A0A5C5XYU6"/>
<proteinExistence type="predicted"/>
<evidence type="ECO:0000313" key="2">
    <source>
        <dbReference type="EMBL" id="TWT67888.1"/>
    </source>
</evidence>
<gene>
    <name evidence="2" type="ORF">Pan14r_01260</name>
</gene>
<comment type="caution">
    <text evidence="2">The sequence shown here is derived from an EMBL/GenBank/DDBJ whole genome shotgun (WGS) entry which is preliminary data.</text>
</comment>
<name>A0A5C5XYU6_9PLAN</name>
<reference evidence="2 3" key="1">
    <citation type="submission" date="2019-02" db="EMBL/GenBank/DDBJ databases">
        <title>Deep-cultivation of Planctomycetes and their phenomic and genomic characterization uncovers novel biology.</title>
        <authorList>
            <person name="Wiegand S."/>
            <person name="Jogler M."/>
            <person name="Boedeker C."/>
            <person name="Pinto D."/>
            <person name="Vollmers J."/>
            <person name="Rivas-Marin E."/>
            <person name="Kohn T."/>
            <person name="Peeters S.H."/>
            <person name="Heuer A."/>
            <person name="Rast P."/>
            <person name="Oberbeckmann S."/>
            <person name="Bunk B."/>
            <person name="Jeske O."/>
            <person name="Meyerdierks A."/>
            <person name="Storesund J.E."/>
            <person name="Kallscheuer N."/>
            <person name="Luecker S."/>
            <person name="Lage O.M."/>
            <person name="Pohl T."/>
            <person name="Merkel B.J."/>
            <person name="Hornburger P."/>
            <person name="Mueller R.-W."/>
            <person name="Bruemmer F."/>
            <person name="Labrenz M."/>
            <person name="Spormann A.M."/>
            <person name="Op Den Camp H."/>
            <person name="Overmann J."/>
            <person name="Amann R."/>
            <person name="Jetten M.S.M."/>
            <person name="Mascher T."/>
            <person name="Medema M.H."/>
            <person name="Devos D.P."/>
            <person name="Kaster A.-K."/>
            <person name="Ovreas L."/>
            <person name="Rohde M."/>
            <person name="Galperin M.Y."/>
            <person name="Jogler C."/>
        </authorList>
    </citation>
    <scope>NUCLEOTIDE SEQUENCE [LARGE SCALE GENOMIC DNA]</scope>
    <source>
        <strain evidence="2 3">Pan14r</strain>
    </source>
</reference>
<organism evidence="2 3">
    <name type="scientific">Crateriforma conspicua</name>
    <dbReference type="NCBI Taxonomy" id="2527996"/>
    <lineage>
        <taxon>Bacteria</taxon>
        <taxon>Pseudomonadati</taxon>
        <taxon>Planctomycetota</taxon>
        <taxon>Planctomycetia</taxon>
        <taxon>Planctomycetales</taxon>
        <taxon>Planctomycetaceae</taxon>
        <taxon>Crateriforma</taxon>
    </lineage>
</organism>
<keyword evidence="3" id="KW-1185">Reference proteome</keyword>
<dbReference type="EMBL" id="SJPL01000001">
    <property type="protein sequence ID" value="TWT67888.1"/>
    <property type="molecule type" value="Genomic_DNA"/>
</dbReference>
<dbReference type="Proteomes" id="UP000317238">
    <property type="component" value="Unassembled WGS sequence"/>
</dbReference>
<evidence type="ECO:0000313" key="3">
    <source>
        <dbReference type="Proteomes" id="UP000317238"/>
    </source>
</evidence>
<evidence type="ECO:0000256" key="1">
    <source>
        <dbReference type="SAM" id="MobiDB-lite"/>
    </source>
</evidence>
<feature type="region of interest" description="Disordered" evidence="1">
    <location>
        <begin position="46"/>
        <end position="69"/>
    </location>
</feature>
<protein>
    <submittedName>
        <fullName evidence="2">Uncharacterized protein</fullName>
    </submittedName>
</protein>
<dbReference type="RefSeq" id="WP_146438019.1">
    <property type="nucleotide sequence ID" value="NZ_SJPL01000001.1"/>
</dbReference>
<accession>A0A5C5XYU6</accession>
<sequence>MTFPDSLRAPDSLRSPAITASPILAVSLMVCCWGFSSAAAQEVRQADESAITQPGQVGTPSQADAAPTERETKLAAYLNQSQFVGRFTVDGKPDASPKPEAYTISRCEKLPAKDMYRLTAKITYGDTDTEVPLDLKIVWAENTPVITIDSMWIPGMGTFSSRVMIHKDHYAGTWTHDDKGGHLFGTIRQLGDQ</sequence>
<dbReference type="OrthoDB" id="286057at2"/>
<feature type="compositionally biased region" description="Polar residues" evidence="1">
    <location>
        <begin position="50"/>
        <end position="62"/>
    </location>
</feature>